<reference evidence="3" key="3">
    <citation type="submission" date="2025-04" db="UniProtKB">
        <authorList>
            <consortium name="RefSeq"/>
        </authorList>
    </citation>
    <scope>IDENTIFICATION</scope>
    <source>
        <strain evidence="3">CBS 304.34</strain>
    </source>
</reference>
<reference evidence="1 3" key="1">
    <citation type="journal article" date="2020" name="Stud. Mycol.">
        <title>101 Dothideomycetes genomes: a test case for predicting lifestyles and emergence of pathogens.</title>
        <authorList>
            <person name="Haridas S."/>
            <person name="Albert R."/>
            <person name="Binder M."/>
            <person name="Bloem J."/>
            <person name="Labutti K."/>
            <person name="Salamov A."/>
            <person name="Andreopoulos B."/>
            <person name="Baker S."/>
            <person name="Barry K."/>
            <person name="Bills G."/>
            <person name="Bluhm B."/>
            <person name="Cannon C."/>
            <person name="Castanera R."/>
            <person name="Culley D."/>
            <person name="Daum C."/>
            <person name="Ezra D."/>
            <person name="Gonzalez J."/>
            <person name="Henrissat B."/>
            <person name="Kuo A."/>
            <person name="Liang C."/>
            <person name="Lipzen A."/>
            <person name="Lutzoni F."/>
            <person name="Magnuson J."/>
            <person name="Mondo S."/>
            <person name="Nolan M."/>
            <person name="Ohm R."/>
            <person name="Pangilinan J."/>
            <person name="Park H.-J."/>
            <person name="Ramirez L."/>
            <person name="Alfaro M."/>
            <person name="Sun H."/>
            <person name="Tritt A."/>
            <person name="Yoshinaga Y."/>
            <person name="Zwiers L.-H."/>
            <person name="Turgeon B."/>
            <person name="Goodwin S."/>
            <person name="Spatafora J."/>
            <person name="Crous P."/>
            <person name="Grigoriev I."/>
        </authorList>
    </citation>
    <scope>NUCLEOTIDE SEQUENCE</scope>
    <source>
        <strain evidence="1 3">CBS 304.34</strain>
    </source>
</reference>
<evidence type="ECO:0000313" key="3">
    <source>
        <dbReference type="RefSeq" id="XP_033584501.1"/>
    </source>
</evidence>
<dbReference type="Proteomes" id="UP000504636">
    <property type="component" value="Unplaced"/>
</dbReference>
<protein>
    <submittedName>
        <fullName evidence="1 3">Uncharacterized protein</fullName>
    </submittedName>
</protein>
<dbReference type="OrthoDB" id="3902221at2759"/>
<dbReference type="EMBL" id="MU003692">
    <property type="protein sequence ID" value="KAF2817537.1"/>
    <property type="molecule type" value="Genomic_DNA"/>
</dbReference>
<accession>A0A6A6ZBD7</accession>
<dbReference type="RefSeq" id="XP_033584501.1">
    <property type="nucleotide sequence ID" value="XM_033721634.1"/>
</dbReference>
<name>A0A6A6ZBD7_9PEZI</name>
<evidence type="ECO:0000313" key="1">
    <source>
        <dbReference type="EMBL" id="KAF2817537.1"/>
    </source>
</evidence>
<keyword evidence="2" id="KW-1185">Reference proteome</keyword>
<organism evidence="1">
    <name type="scientific">Mytilinidion resinicola</name>
    <dbReference type="NCBI Taxonomy" id="574789"/>
    <lineage>
        <taxon>Eukaryota</taxon>
        <taxon>Fungi</taxon>
        <taxon>Dikarya</taxon>
        <taxon>Ascomycota</taxon>
        <taxon>Pezizomycotina</taxon>
        <taxon>Dothideomycetes</taxon>
        <taxon>Pleosporomycetidae</taxon>
        <taxon>Mytilinidiales</taxon>
        <taxon>Mytilinidiaceae</taxon>
        <taxon>Mytilinidion</taxon>
    </lineage>
</organism>
<sequence length="290" mass="32772">MSQPPGPPSPGSYTTLPLTGPHSIGVGHALITLVEPHPGHERAYNRWYEDDHMFSGALYLPWLFSGRRWVATHDLQQLRFPRDHALFDPLSQGCYLSTYWITPGRIAEHKEWSFSVYNRLVAECRVNDHRDHVFTSFQDKSGTVYHSPSTPRDVFTLLDPSPGLVMEILDADDEAPDSSALRKWLLDVHLPARVSVPHSPVDSAMVFATRPLEAMPPEVLARIGEIAGAANEPRRVTVLWFLKRDPREVWEWVAGEEERVKAGGEGRVRFCAPFVPARMGTNEYDDQLRG</sequence>
<dbReference type="GeneID" id="54462527"/>
<gene>
    <name evidence="1 3" type="ORF">BDZ99DRAFT_470526</name>
</gene>
<reference evidence="3" key="2">
    <citation type="submission" date="2020-04" db="EMBL/GenBank/DDBJ databases">
        <authorList>
            <consortium name="NCBI Genome Project"/>
        </authorList>
    </citation>
    <scope>NUCLEOTIDE SEQUENCE</scope>
    <source>
        <strain evidence="3">CBS 304.34</strain>
    </source>
</reference>
<dbReference type="AlphaFoldDB" id="A0A6A6ZBD7"/>
<evidence type="ECO:0000313" key="2">
    <source>
        <dbReference type="Proteomes" id="UP000504636"/>
    </source>
</evidence>
<proteinExistence type="predicted"/>